<proteinExistence type="predicted"/>
<feature type="region of interest" description="Disordered" evidence="1">
    <location>
        <begin position="271"/>
        <end position="312"/>
    </location>
</feature>
<name>M7SC58_EUTLA</name>
<feature type="compositionally biased region" description="Acidic residues" evidence="1">
    <location>
        <begin position="345"/>
        <end position="358"/>
    </location>
</feature>
<sequence>MTRSGRLDLRYLIVNAQRAFAAQPFPDQTPPGDLSSDPRLLATSIIPFLETYMAVHTETGFLLLEYPPEHLSTVLALQELIGSDILKVAGILDDKTDDLGRLRYGNGITKGLETPTMTTTTTTTTTRGSSKSPKVVPSFSKANFIITSSATESEIATFIAAVWKSLVDRSSFYIPDGAPTRTTCLPEGIDSWVAGYDSNNSSNSSSRPFAQSPLINTTIQYTPLDSAAVMMGFQELASTSTLIDHDIEGENKPATPSGPPVSDALLADRTAKNDSSNNDHNHNHNYNNSNSNSNSNSPNTNKTTKTTQSRKAKLRSLLGRELDEDGNKRLSIRMSRPGNASFFDASDDDGDEDDDEDDRFAADERRYMPLFMKKKHEVRKGQNSRKALRFLGLSTGD</sequence>
<feature type="compositionally biased region" description="Basic residues" evidence="1">
    <location>
        <begin position="376"/>
        <end position="388"/>
    </location>
</feature>
<dbReference type="HOGENOM" id="CLU_694510_0_0_1"/>
<reference evidence="3" key="1">
    <citation type="journal article" date="2013" name="Genome Announc.">
        <title>Draft genome sequence of the grapevine dieback fungus Eutypa lata UCR-EL1.</title>
        <authorList>
            <person name="Blanco-Ulate B."/>
            <person name="Rolshausen P.E."/>
            <person name="Cantu D."/>
        </authorList>
    </citation>
    <scope>NUCLEOTIDE SEQUENCE [LARGE SCALE GENOMIC DNA]</scope>
    <source>
        <strain evidence="3">UCR-EL1</strain>
    </source>
</reference>
<dbReference type="KEGG" id="ela:UCREL1_9256"/>
<feature type="region of interest" description="Disordered" evidence="1">
    <location>
        <begin position="113"/>
        <end position="132"/>
    </location>
</feature>
<accession>M7SC58</accession>
<dbReference type="EMBL" id="KB707161">
    <property type="protein sequence ID" value="EMR63789.1"/>
    <property type="molecule type" value="Genomic_DNA"/>
</dbReference>
<feature type="region of interest" description="Disordered" evidence="1">
    <location>
        <begin position="376"/>
        <end position="397"/>
    </location>
</feature>
<dbReference type="OrthoDB" id="5401106at2759"/>
<feature type="compositionally biased region" description="Basic and acidic residues" evidence="1">
    <location>
        <begin position="271"/>
        <end position="282"/>
    </location>
</feature>
<gene>
    <name evidence="2" type="ORF">UCREL1_9256</name>
</gene>
<feature type="compositionally biased region" description="Low complexity" evidence="1">
    <location>
        <begin position="114"/>
        <end position="132"/>
    </location>
</feature>
<evidence type="ECO:0000313" key="2">
    <source>
        <dbReference type="EMBL" id="EMR63789.1"/>
    </source>
</evidence>
<organism evidence="2 3">
    <name type="scientific">Eutypa lata (strain UCR-EL1)</name>
    <name type="common">Grapevine dieback disease fungus</name>
    <name type="synonym">Eutypa armeniacae</name>
    <dbReference type="NCBI Taxonomy" id="1287681"/>
    <lineage>
        <taxon>Eukaryota</taxon>
        <taxon>Fungi</taxon>
        <taxon>Dikarya</taxon>
        <taxon>Ascomycota</taxon>
        <taxon>Pezizomycotina</taxon>
        <taxon>Sordariomycetes</taxon>
        <taxon>Xylariomycetidae</taxon>
        <taxon>Xylariales</taxon>
        <taxon>Diatrypaceae</taxon>
        <taxon>Eutypa</taxon>
    </lineage>
</organism>
<dbReference type="Proteomes" id="UP000012174">
    <property type="component" value="Unassembled WGS sequence"/>
</dbReference>
<evidence type="ECO:0000256" key="1">
    <source>
        <dbReference type="SAM" id="MobiDB-lite"/>
    </source>
</evidence>
<feature type="region of interest" description="Disordered" evidence="1">
    <location>
        <begin position="328"/>
        <end position="362"/>
    </location>
</feature>
<keyword evidence="3" id="KW-1185">Reference proteome</keyword>
<protein>
    <submittedName>
        <fullName evidence="2">Putative gastric mucin-like protein</fullName>
    </submittedName>
</protein>
<evidence type="ECO:0000313" key="3">
    <source>
        <dbReference type="Proteomes" id="UP000012174"/>
    </source>
</evidence>
<dbReference type="AlphaFoldDB" id="M7SC58"/>
<dbReference type="eggNOG" id="ENOG502RVJZ">
    <property type="taxonomic scope" value="Eukaryota"/>
</dbReference>
<feature type="compositionally biased region" description="Low complexity" evidence="1">
    <location>
        <begin position="283"/>
        <end position="307"/>
    </location>
</feature>